<evidence type="ECO:0000259" key="1">
    <source>
        <dbReference type="Pfam" id="PF01979"/>
    </source>
</evidence>
<comment type="caution">
    <text evidence="2">The sequence shown here is derived from an EMBL/GenBank/DDBJ whole genome shotgun (WGS) entry which is preliminary data.</text>
</comment>
<accession>A0A916W1C0</accession>
<dbReference type="CDD" id="cd01299">
    <property type="entry name" value="Met_dep_hydrolase_A"/>
    <property type="match status" value="1"/>
</dbReference>
<name>A0A916W1C0_9HYPH</name>
<proteinExistence type="predicted"/>
<dbReference type="SUPFAM" id="SSF51338">
    <property type="entry name" value="Composite domain of metallo-dependent hydrolases"/>
    <property type="match status" value="1"/>
</dbReference>
<dbReference type="InterPro" id="IPR032466">
    <property type="entry name" value="Metal_Hydrolase"/>
</dbReference>
<sequence length="409" mass="44346">MTALVLKNVGVLDTESCEVTRYDNVVLEGGKIVEINTAPTSEDGKDVIDCGGLTLMPGLIDCHVHINMSSWSTPQNAALHNSLVAARATRILNGMLMRGFTTVRDTGGADKGYVIATDEGTIVGPDLVICGKMLCQTGGHQDVRAKWDNQDPEYLRFQLGSKSHMCDGVPEVRKAVRQEIRAGADYIKIIANGGLAPTGVPINHLAFSEEEIAAIVEEAAIADTYVAAHAYTDKSIERCVRLGVRTIEHCVFVSEETAQMMKEKGCIAVPTMATFETLEGKSSSMTPEQQERARQARESAYNAMVILKEAGVPMAFGTDLTHISLHHHQSDEFTYRSRVLPAKDVLQSATINAAKVLRKENELGNVFVGAKANLLLVEGNPAEDVTLLSKPDNMKLIIKSGEIVKNTLN</sequence>
<dbReference type="GO" id="GO:0016810">
    <property type="term" value="F:hydrolase activity, acting on carbon-nitrogen (but not peptide) bonds"/>
    <property type="evidence" value="ECO:0007669"/>
    <property type="project" value="InterPro"/>
</dbReference>
<gene>
    <name evidence="2" type="ORF">GCM10011385_11800</name>
</gene>
<dbReference type="Gene3D" id="2.30.40.10">
    <property type="entry name" value="Urease, subunit C, domain 1"/>
    <property type="match status" value="1"/>
</dbReference>
<dbReference type="Gene3D" id="3.20.20.140">
    <property type="entry name" value="Metal-dependent hydrolases"/>
    <property type="match status" value="1"/>
</dbReference>
<dbReference type="InterPro" id="IPR057744">
    <property type="entry name" value="OTAase-like"/>
</dbReference>
<evidence type="ECO:0000313" key="2">
    <source>
        <dbReference type="EMBL" id="GGA59668.1"/>
    </source>
</evidence>
<dbReference type="RefSeq" id="WP_188720011.1">
    <property type="nucleotide sequence ID" value="NZ_BMIF01000002.1"/>
</dbReference>
<dbReference type="InterPro" id="IPR006680">
    <property type="entry name" value="Amidohydro-rel"/>
</dbReference>
<reference evidence="2" key="2">
    <citation type="submission" date="2020-09" db="EMBL/GenBank/DDBJ databases">
        <authorList>
            <person name="Sun Q."/>
            <person name="Zhou Y."/>
        </authorList>
    </citation>
    <scope>NUCLEOTIDE SEQUENCE</scope>
    <source>
        <strain evidence="2">CGMCC 1.15320</strain>
    </source>
</reference>
<evidence type="ECO:0000313" key="3">
    <source>
        <dbReference type="Proteomes" id="UP000636264"/>
    </source>
</evidence>
<reference evidence="2" key="1">
    <citation type="journal article" date="2014" name="Int. J. Syst. Evol. Microbiol.">
        <title>Complete genome sequence of Corynebacterium casei LMG S-19264T (=DSM 44701T), isolated from a smear-ripened cheese.</title>
        <authorList>
            <consortium name="US DOE Joint Genome Institute (JGI-PGF)"/>
            <person name="Walter F."/>
            <person name="Albersmeier A."/>
            <person name="Kalinowski J."/>
            <person name="Ruckert C."/>
        </authorList>
    </citation>
    <scope>NUCLEOTIDE SEQUENCE</scope>
    <source>
        <strain evidence="2">CGMCC 1.15320</strain>
    </source>
</reference>
<dbReference type="InterPro" id="IPR051781">
    <property type="entry name" value="Metallo-dep_Hydrolase"/>
</dbReference>
<dbReference type="Proteomes" id="UP000636264">
    <property type="component" value="Unassembled WGS sequence"/>
</dbReference>
<feature type="domain" description="Amidohydrolase-related" evidence="1">
    <location>
        <begin position="54"/>
        <end position="404"/>
    </location>
</feature>
<dbReference type="Pfam" id="PF01979">
    <property type="entry name" value="Amidohydro_1"/>
    <property type="match status" value="1"/>
</dbReference>
<dbReference type="InterPro" id="IPR011059">
    <property type="entry name" value="Metal-dep_hydrolase_composite"/>
</dbReference>
<dbReference type="PANTHER" id="PTHR43135:SF3">
    <property type="entry name" value="ALPHA-D-RIBOSE 1-METHYLPHOSPHONATE 5-TRIPHOSPHATE DIPHOSPHATASE"/>
    <property type="match status" value="1"/>
</dbReference>
<dbReference type="PANTHER" id="PTHR43135">
    <property type="entry name" value="ALPHA-D-RIBOSE 1-METHYLPHOSPHONATE 5-TRIPHOSPHATE DIPHOSPHATASE"/>
    <property type="match status" value="1"/>
</dbReference>
<organism evidence="2 3">
    <name type="scientific">Nitratireductor aestuarii</name>
    <dbReference type="NCBI Taxonomy" id="1735103"/>
    <lineage>
        <taxon>Bacteria</taxon>
        <taxon>Pseudomonadati</taxon>
        <taxon>Pseudomonadota</taxon>
        <taxon>Alphaproteobacteria</taxon>
        <taxon>Hyphomicrobiales</taxon>
        <taxon>Phyllobacteriaceae</taxon>
        <taxon>Nitratireductor</taxon>
    </lineage>
</organism>
<protein>
    <submittedName>
        <fullName evidence="2">Amidohydrolase</fullName>
    </submittedName>
</protein>
<keyword evidence="3" id="KW-1185">Reference proteome</keyword>
<dbReference type="EMBL" id="BMIF01000002">
    <property type="protein sequence ID" value="GGA59668.1"/>
    <property type="molecule type" value="Genomic_DNA"/>
</dbReference>
<dbReference type="AlphaFoldDB" id="A0A916W1C0"/>
<dbReference type="SUPFAM" id="SSF51556">
    <property type="entry name" value="Metallo-dependent hydrolases"/>
    <property type="match status" value="1"/>
</dbReference>